<dbReference type="InParanoid" id="D2W282"/>
<dbReference type="GO" id="GO:0031146">
    <property type="term" value="P:SCF-dependent proteasomal ubiquitin-dependent protein catabolic process"/>
    <property type="evidence" value="ECO:0007669"/>
    <property type="project" value="TreeGrafter"/>
</dbReference>
<dbReference type="KEGG" id="ngr:NAEGRDRAFT_82112"/>
<dbReference type="AlphaFoldDB" id="D2W282"/>
<keyword evidence="2" id="KW-1185">Reference proteome</keyword>
<dbReference type="PANTHER" id="PTHR13318:SF190">
    <property type="entry name" value="PARTNER OF PAIRED, ISOFORM B"/>
    <property type="match status" value="1"/>
</dbReference>
<name>D2W282_NAEGR</name>
<evidence type="ECO:0000313" key="1">
    <source>
        <dbReference type="EMBL" id="EFC36820.1"/>
    </source>
</evidence>
<dbReference type="GO" id="GO:0019005">
    <property type="term" value="C:SCF ubiquitin ligase complex"/>
    <property type="evidence" value="ECO:0007669"/>
    <property type="project" value="TreeGrafter"/>
</dbReference>
<organism evidence="2">
    <name type="scientific">Naegleria gruberi</name>
    <name type="common">Amoeba</name>
    <dbReference type="NCBI Taxonomy" id="5762"/>
    <lineage>
        <taxon>Eukaryota</taxon>
        <taxon>Discoba</taxon>
        <taxon>Heterolobosea</taxon>
        <taxon>Tetramitia</taxon>
        <taxon>Eutetramitia</taxon>
        <taxon>Vahlkampfiidae</taxon>
        <taxon>Naegleria</taxon>
    </lineage>
</organism>
<dbReference type="Pfam" id="PF13516">
    <property type="entry name" value="LRR_6"/>
    <property type="match status" value="4"/>
</dbReference>
<dbReference type="RefSeq" id="XP_002669564.1">
    <property type="nucleotide sequence ID" value="XM_002669518.1"/>
</dbReference>
<accession>D2W282</accession>
<dbReference type="SUPFAM" id="SSF52047">
    <property type="entry name" value="RNI-like"/>
    <property type="match status" value="1"/>
</dbReference>
<dbReference type="Proteomes" id="UP000006671">
    <property type="component" value="Unassembled WGS sequence"/>
</dbReference>
<dbReference type="VEuPathDB" id="AmoebaDB:NAEGRDRAFT_82112"/>
<sequence length="470" mass="53018">MTTHEPANHLLLPPELFHHHIFLFLDTKTLKKSISLLCRNFYEWVSENVRSLVLDFKLIPSINQKKAIYECASGGSFRNIQSLTLKNVNDGVKGLFVENNWTKLTSLHIVIGRLGLKDLEEVCSLKQLTSLSLRNNSQITNDIYTNIAELKHLTRLNLSGLHISNNWYYNFVKFGPTGLKSLNLSCCNIEAAQLNLIGTLSTLESLNLEGYTNLSTLESIDKWNMPSLTYLNLENRPFSKSLGDVCKLTSLRTLNMSNCGISDKMSWELISLNLFPNLTSLDASHNNLSISWFQNNAPNLTNLNLTCCGIDDTEIIQLFSGIAPKLAILDVSENEVTDDGISTISTSPYASSLRSITYVSTNNIFVITDLSMKFISNSPYLENLTQINFSGNQIYAKGLLYLSQSSLVNLKVLKLCRTNITESSFREFMKSGNMKRLCEIDFTNSIYLDKSVCRKAFPYLKRLNRVSVFE</sequence>
<reference evidence="1 2" key="1">
    <citation type="journal article" date="2010" name="Cell">
        <title>The genome of Naegleria gruberi illuminates early eukaryotic versatility.</title>
        <authorList>
            <person name="Fritz-Laylin L.K."/>
            <person name="Prochnik S.E."/>
            <person name="Ginger M.L."/>
            <person name="Dacks J.B."/>
            <person name="Carpenter M.L."/>
            <person name="Field M.C."/>
            <person name="Kuo A."/>
            <person name="Paredez A."/>
            <person name="Chapman J."/>
            <person name="Pham J."/>
            <person name="Shu S."/>
            <person name="Neupane R."/>
            <person name="Cipriano M."/>
            <person name="Mancuso J."/>
            <person name="Tu H."/>
            <person name="Salamov A."/>
            <person name="Lindquist E."/>
            <person name="Shapiro H."/>
            <person name="Lucas S."/>
            <person name="Grigoriev I.V."/>
            <person name="Cande W.Z."/>
            <person name="Fulton C."/>
            <person name="Rokhsar D.S."/>
            <person name="Dawson S.C."/>
        </authorList>
    </citation>
    <scope>NUCLEOTIDE SEQUENCE [LARGE SCALE GENOMIC DNA]</scope>
    <source>
        <strain evidence="1 2">NEG-M</strain>
    </source>
</reference>
<evidence type="ECO:0000313" key="2">
    <source>
        <dbReference type="Proteomes" id="UP000006671"/>
    </source>
</evidence>
<gene>
    <name evidence="1" type="ORF">NAEGRDRAFT_82112</name>
</gene>
<dbReference type="InterPro" id="IPR032675">
    <property type="entry name" value="LRR_dom_sf"/>
</dbReference>
<dbReference type="InterPro" id="IPR001611">
    <property type="entry name" value="Leu-rich_rpt"/>
</dbReference>
<protein>
    <submittedName>
        <fullName evidence="1">Leucine rich repeat domain protein</fullName>
    </submittedName>
</protein>
<dbReference type="OrthoDB" id="1928346at2759"/>
<proteinExistence type="predicted"/>
<dbReference type="STRING" id="5762.D2W282"/>
<dbReference type="EMBL" id="GG738925">
    <property type="protein sequence ID" value="EFC36820.1"/>
    <property type="molecule type" value="Genomic_DNA"/>
</dbReference>
<dbReference type="PANTHER" id="PTHR13318">
    <property type="entry name" value="PARTNER OF PAIRED, ISOFORM B-RELATED"/>
    <property type="match status" value="1"/>
</dbReference>
<dbReference type="GeneID" id="8862917"/>
<dbReference type="Gene3D" id="3.80.10.10">
    <property type="entry name" value="Ribonuclease Inhibitor"/>
    <property type="match status" value="3"/>
</dbReference>